<name>A0AAV5RLT3_STABA</name>
<comment type="caution">
    <text evidence="10">The sequence shown here is derived from an EMBL/GenBank/DDBJ whole genome shotgun (WGS) entry which is preliminary data.</text>
</comment>
<evidence type="ECO:0000313" key="10">
    <source>
        <dbReference type="EMBL" id="GMM52400.1"/>
    </source>
</evidence>
<feature type="domain" description="Autophagy protein ATG5 UblA" evidence="9">
    <location>
        <begin position="9"/>
        <end position="100"/>
    </location>
</feature>
<dbReference type="InterPro" id="IPR042527">
    <property type="entry name" value="Atg5_UblA_dom_sf"/>
</dbReference>
<dbReference type="AlphaFoldDB" id="A0AAV5RLT3"/>
<keyword evidence="6" id="KW-0813">Transport</keyword>
<keyword evidence="5 6" id="KW-0072">Autophagy</keyword>
<dbReference type="PANTHER" id="PTHR13040">
    <property type="entry name" value="AUTOPHAGY PROTEIN 5"/>
    <property type="match status" value="1"/>
</dbReference>
<dbReference type="Pfam" id="PF20637">
    <property type="entry name" value="ATG5_HBR"/>
    <property type="match status" value="1"/>
</dbReference>
<evidence type="ECO:0000256" key="3">
    <source>
        <dbReference type="ARBA" id="ARBA00022499"/>
    </source>
</evidence>
<dbReference type="InterPro" id="IPR007239">
    <property type="entry name" value="Atg5"/>
</dbReference>
<organism evidence="10 11">
    <name type="scientific">Starmerella bacillaris</name>
    <name type="common">Yeast</name>
    <name type="synonym">Candida zemplinina</name>
    <dbReference type="NCBI Taxonomy" id="1247836"/>
    <lineage>
        <taxon>Eukaryota</taxon>
        <taxon>Fungi</taxon>
        <taxon>Dikarya</taxon>
        <taxon>Ascomycota</taxon>
        <taxon>Saccharomycotina</taxon>
        <taxon>Dipodascomycetes</taxon>
        <taxon>Dipodascales</taxon>
        <taxon>Trichomonascaceae</taxon>
        <taxon>Starmerella</taxon>
    </lineage>
</organism>
<accession>A0AAV5RLT3</accession>
<dbReference type="GO" id="GO:0006995">
    <property type="term" value="P:cellular response to nitrogen starvation"/>
    <property type="evidence" value="ECO:0007669"/>
    <property type="project" value="TreeGrafter"/>
</dbReference>
<evidence type="ECO:0000259" key="9">
    <source>
        <dbReference type="Pfam" id="PF20638"/>
    </source>
</evidence>
<dbReference type="GO" id="GO:0000422">
    <property type="term" value="P:autophagy of mitochondrion"/>
    <property type="evidence" value="ECO:0007669"/>
    <property type="project" value="TreeGrafter"/>
</dbReference>
<protein>
    <recommendedName>
        <fullName evidence="6">Autophagy protein 5</fullName>
    </recommendedName>
</protein>
<comment type="subunit">
    <text evidence="6">Conjugated with ATG12.</text>
</comment>
<feature type="domain" description="Autophagy protein ATG5 alpha-helical bundle region" evidence="8">
    <location>
        <begin position="116"/>
        <end position="169"/>
    </location>
</feature>
<evidence type="ECO:0000256" key="4">
    <source>
        <dbReference type="ARBA" id="ARBA00022843"/>
    </source>
</evidence>
<reference evidence="10 11" key="1">
    <citation type="journal article" date="2023" name="Elife">
        <title>Identification of key yeast species and microbe-microbe interactions impacting larval growth of Drosophila in the wild.</title>
        <authorList>
            <person name="Mure A."/>
            <person name="Sugiura Y."/>
            <person name="Maeda R."/>
            <person name="Honda K."/>
            <person name="Sakurai N."/>
            <person name="Takahashi Y."/>
            <person name="Watada M."/>
            <person name="Katoh T."/>
            <person name="Gotoh A."/>
            <person name="Gotoh Y."/>
            <person name="Taniguchi I."/>
            <person name="Nakamura K."/>
            <person name="Hayashi T."/>
            <person name="Katayama T."/>
            <person name="Uemura T."/>
            <person name="Hattori Y."/>
        </authorList>
    </citation>
    <scope>NUCLEOTIDE SEQUENCE [LARGE SCALE GENOMIC DNA]</scope>
    <source>
        <strain evidence="10 11">SB-73</strain>
    </source>
</reference>
<dbReference type="GO" id="GO:0019776">
    <property type="term" value="F:Atg8-family ligase activity"/>
    <property type="evidence" value="ECO:0007669"/>
    <property type="project" value="TreeGrafter"/>
</dbReference>
<dbReference type="GO" id="GO:0061908">
    <property type="term" value="C:phagophore"/>
    <property type="evidence" value="ECO:0007669"/>
    <property type="project" value="TreeGrafter"/>
</dbReference>
<dbReference type="GO" id="GO:0034727">
    <property type="term" value="P:piecemeal microautophagy of the nucleus"/>
    <property type="evidence" value="ECO:0007669"/>
    <property type="project" value="TreeGrafter"/>
</dbReference>
<dbReference type="InterPro" id="IPR042526">
    <property type="entry name" value="Atg5_HR"/>
</dbReference>
<keyword evidence="3 6" id="KW-1017">Isopeptide bond</keyword>
<evidence type="ECO:0000256" key="6">
    <source>
        <dbReference type="RuleBase" id="RU361202"/>
    </source>
</evidence>
<keyword evidence="6" id="KW-0472">Membrane</keyword>
<comment type="subcellular location">
    <subcellularLocation>
        <location evidence="1 6">Preautophagosomal structure membrane</location>
        <topology evidence="1 6">Peripheral membrane protein</topology>
    </subcellularLocation>
</comment>
<dbReference type="EMBL" id="BTGC01000008">
    <property type="protein sequence ID" value="GMM52400.1"/>
    <property type="molecule type" value="Genomic_DNA"/>
</dbReference>
<evidence type="ECO:0000259" key="8">
    <source>
        <dbReference type="Pfam" id="PF20637"/>
    </source>
</evidence>
<dbReference type="GO" id="GO:0034274">
    <property type="term" value="C:Atg12-Atg5-Atg16 complex"/>
    <property type="evidence" value="ECO:0007669"/>
    <property type="project" value="TreeGrafter"/>
</dbReference>
<feature type="domain" description="Autophagy protein ATG5 UblB" evidence="7">
    <location>
        <begin position="180"/>
        <end position="248"/>
    </location>
</feature>
<dbReference type="PANTHER" id="PTHR13040:SF2">
    <property type="entry name" value="AUTOPHAGY PROTEIN 5"/>
    <property type="match status" value="1"/>
</dbReference>
<comment type="function">
    <text evidence="6">Involved in cytoplasm to vacuole transport (Cvt) and autophagic vesicle formation.</text>
</comment>
<dbReference type="InterPro" id="IPR048318">
    <property type="entry name" value="ATG5_UblB"/>
</dbReference>
<evidence type="ECO:0000313" key="11">
    <source>
        <dbReference type="Proteomes" id="UP001362899"/>
    </source>
</evidence>
<proteinExistence type="inferred from homology"/>
<dbReference type="InterPro" id="IPR048940">
    <property type="entry name" value="ATG5_HBR"/>
</dbReference>
<dbReference type="Gene3D" id="1.10.246.190">
    <property type="entry name" value="Autophagy protein Apg5, helix rich domain"/>
    <property type="match status" value="1"/>
</dbReference>
<dbReference type="GO" id="GO:0034045">
    <property type="term" value="C:phagophore assembly site membrane"/>
    <property type="evidence" value="ECO:0007669"/>
    <property type="project" value="UniProtKB-SubCell"/>
</dbReference>
<evidence type="ECO:0000256" key="5">
    <source>
        <dbReference type="ARBA" id="ARBA00023006"/>
    </source>
</evidence>
<keyword evidence="11" id="KW-1185">Reference proteome</keyword>
<dbReference type="Gene3D" id="3.10.20.90">
    <property type="entry name" value="Phosphatidylinositol 3-kinase Catalytic Subunit, Chain A, domain 1"/>
    <property type="match status" value="1"/>
</dbReference>
<dbReference type="GO" id="GO:0005776">
    <property type="term" value="C:autophagosome"/>
    <property type="evidence" value="ECO:0007669"/>
    <property type="project" value="TreeGrafter"/>
</dbReference>
<evidence type="ECO:0000256" key="2">
    <source>
        <dbReference type="ARBA" id="ARBA00006910"/>
    </source>
</evidence>
<dbReference type="GO" id="GO:0044233">
    <property type="term" value="C:mitochondria-associated endoplasmic reticulum membrane contact site"/>
    <property type="evidence" value="ECO:0007669"/>
    <property type="project" value="TreeGrafter"/>
</dbReference>
<gene>
    <name evidence="10" type="ORF">DASB73_033630</name>
</gene>
<sequence length="260" mass="30164">MLDAIRERVWLGRVLIRVVVEEPYSIGKQEYLLQANRLTYLPLYLPEILRYFQPFIDHNSDGQWWFEYENTPLSISRPIGLLFDQYIKPNSSTPWVIKLRRGDQPNALLLDLNNIESLKTVWVNAFKESAYIRDGNAKAVMSLSKEDQEILWQSFTDADAKNTLQEFWTRMGQLLAKTKTRSTNWSVPVRVYDAEVRGKTSQLYAPSTKVNTLGEAVVSHGILLPQDLTLGEIYFGLVYPDGFLHLVCRKEENSKYKIQR</sequence>
<dbReference type="Proteomes" id="UP001362899">
    <property type="component" value="Unassembled WGS sequence"/>
</dbReference>
<comment type="similarity">
    <text evidence="2 6">Belongs to the ATG5 family.</text>
</comment>
<dbReference type="Pfam" id="PF20638">
    <property type="entry name" value="ATG5_UblA"/>
    <property type="match status" value="1"/>
</dbReference>
<dbReference type="InterPro" id="IPR048939">
    <property type="entry name" value="ATG5_UblA"/>
</dbReference>
<dbReference type="Pfam" id="PF04106">
    <property type="entry name" value="ATG5_UblB"/>
    <property type="match status" value="1"/>
</dbReference>
<evidence type="ECO:0000256" key="1">
    <source>
        <dbReference type="ARBA" id="ARBA00004623"/>
    </source>
</evidence>
<evidence type="ECO:0000259" key="7">
    <source>
        <dbReference type="Pfam" id="PF04106"/>
    </source>
</evidence>
<dbReference type="Gene3D" id="3.10.20.620">
    <property type="match status" value="1"/>
</dbReference>
<keyword evidence="4 6" id="KW-0832">Ubl conjugation</keyword>